<evidence type="ECO:0000313" key="3">
    <source>
        <dbReference type="Proteomes" id="UP000027778"/>
    </source>
</evidence>
<comment type="caution">
    <text evidence="2">The sequence shown here is derived from an EMBL/GenBank/DDBJ whole genome shotgun (WGS) entry which is preliminary data.</text>
</comment>
<feature type="chain" id="PRO_5001690784" evidence="1">
    <location>
        <begin position="28"/>
        <end position="128"/>
    </location>
</feature>
<dbReference type="Proteomes" id="UP000027778">
    <property type="component" value="Unassembled WGS sequence"/>
</dbReference>
<dbReference type="EMBL" id="JOTM01000071">
    <property type="protein sequence ID" value="KEK21659.1"/>
    <property type="molecule type" value="Genomic_DNA"/>
</dbReference>
<dbReference type="AlphaFoldDB" id="A0A073K2W4"/>
<dbReference type="RefSeq" id="WP_033678997.1">
    <property type="nucleotide sequence ID" value="NZ_JOTM01000071.1"/>
</dbReference>
<reference evidence="2 3" key="1">
    <citation type="submission" date="2014-06" db="EMBL/GenBank/DDBJ databases">
        <title>Draft genome sequence of Bacillus gaemokensis JCM 15801 (MCCC 1A00707).</title>
        <authorList>
            <person name="Lai Q."/>
            <person name="Liu Y."/>
            <person name="Shao Z."/>
        </authorList>
    </citation>
    <scope>NUCLEOTIDE SEQUENCE [LARGE SCALE GENOMIC DNA]</scope>
    <source>
        <strain evidence="2 3">JCM 15801</strain>
    </source>
</reference>
<protein>
    <submittedName>
        <fullName evidence="2">Uncharacterized protein</fullName>
    </submittedName>
</protein>
<dbReference type="eggNOG" id="ENOG502ZSUB">
    <property type="taxonomic scope" value="Bacteria"/>
</dbReference>
<evidence type="ECO:0000313" key="2">
    <source>
        <dbReference type="EMBL" id="KEK21659.1"/>
    </source>
</evidence>
<keyword evidence="1" id="KW-0732">Signal</keyword>
<evidence type="ECO:0000256" key="1">
    <source>
        <dbReference type="SAM" id="SignalP"/>
    </source>
</evidence>
<organism evidence="2 3">
    <name type="scientific">Bacillus gaemokensis</name>
    <dbReference type="NCBI Taxonomy" id="574375"/>
    <lineage>
        <taxon>Bacteria</taxon>
        <taxon>Bacillati</taxon>
        <taxon>Bacillota</taxon>
        <taxon>Bacilli</taxon>
        <taxon>Bacillales</taxon>
        <taxon>Bacillaceae</taxon>
        <taxon>Bacillus</taxon>
        <taxon>Bacillus cereus group</taxon>
    </lineage>
</organism>
<accession>A0A073K2W4</accession>
<gene>
    <name evidence="2" type="ORF">BAGA_27420</name>
</gene>
<sequence>MKKLGKTILSGIILSSGLLFGTSDAFAMGSKGSGNMGFSTDANVYSRNATSIDVSGWTSAGNVAIELVTQGGNVVAREDRYFGVDGGSFNVSFPTRGLSTGLYDVHVNGGWGANYYHRELTSYLKVNY</sequence>
<feature type="signal peptide" evidence="1">
    <location>
        <begin position="1"/>
        <end position="27"/>
    </location>
</feature>
<proteinExistence type="predicted"/>
<name>A0A073K2W4_9BACI</name>
<dbReference type="OrthoDB" id="2900911at2"/>
<keyword evidence="3" id="KW-1185">Reference proteome</keyword>